<evidence type="ECO:0000256" key="1">
    <source>
        <dbReference type="SAM" id="Phobius"/>
    </source>
</evidence>
<evidence type="ECO:0000313" key="2">
    <source>
        <dbReference type="EMBL" id="ARQ67753.1"/>
    </source>
</evidence>
<evidence type="ECO:0000313" key="3">
    <source>
        <dbReference type="Proteomes" id="UP000194218"/>
    </source>
</evidence>
<dbReference type="RefSeq" id="WP_086157275.1">
    <property type="nucleotide sequence ID" value="NZ_CP021121.1"/>
</dbReference>
<accession>A0A1W7CSF9</accession>
<dbReference type="EMBL" id="CP021121">
    <property type="protein sequence ID" value="ARQ67753.1"/>
    <property type="molecule type" value="Genomic_DNA"/>
</dbReference>
<dbReference type="AlphaFoldDB" id="A0A1W7CSF9"/>
<reference evidence="2 3" key="1">
    <citation type="submission" date="2017-05" db="EMBL/GenBank/DDBJ databases">
        <title>Complete genome sequence of Streptomyces sp. SCSIO 03032 revealed the diverse biosynthetic pathways for its bioactive secondary metabolites.</title>
        <authorList>
            <person name="Ma L."/>
            <person name="Zhu Y."/>
            <person name="Zhang W."/>
            <person name="Zhang G."/>
            <person name="Tian X."/>
            <person name="Zhang S."/>
            <person name="Zhang C."/>
        </authorList>
    </citation>
    <scope>NUCLEOTIDE SEQUENCE [LARGE SCALE GENOMIC DNA]</scope>
    <source>
        <strain evidence="2 3">SCSIO 03032</strain>
    </source>
</reference>
<dbReference type="KEGG" id="smao:CAG99_01930"/>
<keyword evidence="1" id="KW-0812">Transmembrane</keyword>
<name>A0A1W7CSF9_9ACTN</name>
<keyword evidence="1" id="KW-1133">Transmembrane helix</keyword>
<gene>
    <name evidence="2" type="ORF">CAG99_01930</name>
</gene>
<keyword evidence="1" id="KW-0472">Membrane</keyword>
<proteinExistence type="predicted"/>
<dbReference type="Proteomes" id="UP000194218">
    <property type="component" value="Chromosome"/>
</dbReference>
<organism evidence="2 3">
    <name type="scientific">Streptomyces marincola</name>
    <dbReference type="NCBI Taxonomy" id="2878388"/>
    <lineage>
        <taxon>Bacteria</taxon>
        <taxon>Bacillati</taxon>
        <taxon>Actinomycetota</taxon>
        <taxon>Actinomycetes</taxon>
        <taxon>Kitasatosporales</taxon>
        <taxon>Streptomycetaceae</taxon>
        <taxon>Streptomyces</taxon>
    </lineage>
</organism>
<protein>
    <submittedName>
        <fullName evidence="2">Uncharacterized protein</fullName>
    </submittedName>
</protein>
<feature type="transmembrane region" description="Helical" evidence="1">
    <location>
        <begin position="12"/>
        <end position="32"/>
    </location>
</feature>
<sequence length="66" mass="6861">MTPVQVDWLTLLLGPLAAAMLLTALVAGRSAIKRGEPTPGWSKAVQGVGMIFVLSVAVINMAWGGQ</sequence>
<keyword evidence="3" id="KW-1185">Reference proteome</keyword>
<dbReference type="OrthoDB" id="4316018at2"/>
<feature type="transmembrane region" description="Helical" evidence="1">
    <location>
        <begin position="44"/>
        <end position="63"/>
    </location>
</feature>